<gene>
    <name evidence="2" type="ORF">FEM33_04185</name>
</gene>
<accession>A0A5M8R4F0</accession>
<dbReference type="AlphaFoldDB" id="A0A5M8R4F0"/>
<dbReference type="EMBL" id="VBSN01000024">
    <property type="protein sequence ID" value="KAA6441012.1"/>
    <property type="molecule type" value="Genomic_DNA"/>
</dbReference>
<keyword evidence="2" id="KW-0808">Transferase</keyword>
<evidence type="ECO:0000313" key="3">
    <source>
        <dbReference type="Proteomes" id="UP000323994"/>
    </source>
</evidence>
<dbReference type="SUPFAM" id="SSF81301">
    <property type="entry name" value="Nucleotidyltransferase"/>
    <property type="match status" value="1"/>
</dbReference>
<dbReference type="InterPro" id="IPR043519">
    <property type="entry name" value="NT_sf"/>
</dbReference>
<reference evidence="2 3" key="1">
    <citation type="submission" date="2019-05" db="EMBL/GenBank/DDBJ databases">
        <authorList>
            <person name="Qu J.-H."/>
        </authorList>
    </citation>
    <scope>NUCLEOTIDE SEQUENCE [LARGE SCALE GENOMIC DNA]</scope>
    <source>
        <strain evidence="2 3">NS28</strain>
    </source>
</reference>
<name>A0A5M8R4F0_9BACT</name>
<feature type="domain" description="DUF6036" evidence="1">
    <location>
        <begin position="3"/>
        <end position="131"/>
    </location>
</feature>
<sequence length="137" mass="15883">MNEENVEYVILGGHAVIAHGYLRTTGDIDIFVNPSEENAERLLKAMYRYGYTNNEFEKEDFTKIPSYLSFGRYDGWIDIMTFTLGVSFQECYENRYILNLQDVAVNIIGLKQLLENKRATGRPQDLLDLENLTNEDQ</sequence>
<proteinExistence type="predicted"/>
<keyword evidence="3" id="KW-1185">Reference proteome</keyword>
<comment type="caution">
    <text evidence="2">The sequence shown here is derived from an EMBL/GenBank/DDBJ whole genome shotgun (WGS) entry which is preliminary data.</text>
</comment>
<dbReference type="Proteomes" id="UP000323994">
    <property type="component" value="Unassembled WGS sequence"/>
</dbReference>
<dbReference type="InterPro" id="IPR045792">
    <property type="entry name" value="DUF6036"/>
</dbReference>
<dbReference type="GO" id="GO:0016740">
    <property type="term" value="F:transferase activity"/>
    <property type="evidence" value="ECO:0007669"/>
    <property type="project" value="UniProtKB-KW"/>
</dbReference>
<evidence type="ECO:0000259" key="1">
    <source>
        <dbReference type="Pfam" id="PF19502"/>
    </source>
</evidence>
<dbReference type="Pfam" id="PF19502">
    <property type="entry name" value="DUF6036"/>
    <property type="match status" value="1"/>
</dbReference>
<organism evidence="2 3">
    <name type="scientific">Dyadobacter flavalbus</name>
    <dbReference type="NCBI Taxonomy" id="2579942"/>
    <lineage>
        <taxon>Bacteria</taxon>
        <taxon>Pseudomonadati</taxon>
        <taxon>Bacteroidota</taxon>
        <taxon>Cytophagia</taxon>
        <taxon>Cytophagales</taxon>
        <taxon>Spirosomataceae</taxon>
        <taxon>Dyadobacter</taxon>
    </lineage>
</organism>
<dbReference type="Gene3D" id="3.30.460.40">
    <property type="match status" value="1"/>
</dbReference>
<protein>
    <submittedName>
        <fullName evidence="2">Nucleotidyltransferase family protein</fullName>
    </submittedName>
</protein>
<evidence type="ECO:0000313" key="2">
    <source>
        <dbReference type="EMBL" id="KAA6441012.1"/>
    </source>
</evidence>